<comment type="caution">
    <text evidence="2">The sequence shown here is derived from an EMBL/GenBank/DDBJ whole genome shotgun (WGS) entry which is preliminary data.</text>
</comment>
<evidence type="ECO:0000313" key="2">
    <source>
        <dbReference type="EMBL" id="OJT02116.1"/>
    </source>
</evidence>
<dbReference type="OrthoDB" id="2756378at2759"/>
<keyword evidence="1" id="KW-0472">Membrane</keyword>
<name>A0A1M2V3P0_TRAPU</name>
<evidence type="ECO:0000256" key="1">
    <source>
        <dbReference type="SAM" id="Phobius"/>
    </source>
</evidence>
<protein>
    <submittedName>
        <fullName evidence="2">Uncharacterized protein</fullName>
    </submittedName>
</protein>
<reference evidence="2 3" key="1">
    <citation type="submission" date="2016-10" db="EMBL/GenBank/DDBJ databases">
        <title>Genome sequence of the basidiomycete white-rot fungus Trametes pubescens.</title>
        <authorList>
            <person name="Makela M.R."/>
            <person name="Granchi Z."/>
            <person name="Peng M."/>
            <person name="De Vries R.P."/>
            <person name="Grigoriev I."/>
            <person name="Riley R."/>
            <person name="Hilden K."/>
        </authorList>
    </citation>
    <scope>NUCLEOTIDE SEQUENCE [LARGE SCALE GENOMIC DNA]</scope>
    <source>
        <strain evidence="2 3">FBCC735</strain>
    </source>
</reference>
<keyword evidence="1" id="KW-0812">Transmembrane</keyword>
<keyword evidence="3" id="KW-1185">Reference proteome</keyword>
<dbReference type="EMBL" id="MNAD01001700">
    <property type="protein sequence ID" value="OJT02116.1"/>
    <property type="molecule type" value="Genomic_DNA"/>
</dbReference>
<dbReference type="Proteomes" id="UP000184267">
    <property type="component" value="Unassembled WGS sequence"/>
</dbReference>
<dbReference type="AlphaFoldDB" id="A0A1M2V3P0"/>
<evidence type="ECO:0000313" key="3">
    <source>
        <dbReference type="Proteomes" id="UP000184267"/>
    </source>
</evidence>
<feature type="transmembrane region" description="Helical" evidence="1">
    <location>
        <begin position="29"/>
        <end position="47"/>
    </location>
</feature>
<gene>
    <name evidence="2" type="ORF">TRAPUB_7411</name>
</gene>
<organism evidence="2 3">
    <name type="scientific">Trametes pubescens</name>
    <name type="common">White-rot fungus</name>
    <dbReference type="NCBI Taxonomy" id="154538"/>
    <lineage>
        <taxon>Eukaryota</taxon>
        <taxon>Fungi</taxon>
        <taxon>Dikarya</taxon>
        <taxon>Basidiomycota</taxon>
        <taxon>Agaricomycotina</taxon>
        <taxon>Agaricomycetes</taxon>
        <taxon>Polyporales</taxon>
        <taxon>Polyporaceae</taxon>
        <taxon>Trametes</taxon>
    </lineage>
</organism>
<accession>A0A1M2V3P0</accession>
<sequence>MDSNASTPTGPATNGIPMLPIQPPSLNNSYGALFIGMCICIFYYHLVSNYFNPIALMDDTW</sequence>
<proteinExistence type="predicted"/>
<keyword evidence="1" id="KW-1133">Transmembrane helix</keyword>